<dbReference type="Proteomes" id="UP000011087">
    <property type="component" value="Unassembled WGS sequence"/>
</dbReference>
<evidence type="ECO:0000313" key="3">
    <source>
        <dbReference type="EnsemblProtists" id="EKX35524"/>
    </source>
</evidence>
<name>L1IHV2_GUITC</name>
<dbReference type="HOGENOM" id="CLU_1520642_0_0_1"/>
<evidence type="ECO:0000313" key="2">
    <source>
        <dbReference type="EMBL" id="EKX35524.1"/>
    </source>
</evidence>
<dbReference type="KEGG" id="gtt:GUITHDRAFT_165960"/>
<reference evidence="3" key="3">
    <citation type="submission" date="2015-06" db="UniProtKB">
        <authorList>
            <consortium name="EnsemblProtists"/>
        </authorList>
    </citation>
    <scope>IDENTIFICATION</scope>
</reference>
<feature type="compositionally biased region" description="Basic and acidic residues" evidence="1">
    <location>
        <begin position="168"/>
        <end position="177"/>
    </location>
</feature>
<dbReference type="EMBL" id="JH993089">
    <property type="protein sequence ID" value="EKX35524.1"/>
    <property type="molecule type" value="Genomic_DNA"/>
</dbReference>
<sequence>MLIPGHPCAQLPASGQNSDISGLVMMPRNCHSQAQYHAKHFRSPQIAETCEKILGRDFKITSGLRVKLSDAGKEYLRLWDKEHGTDYLDDGIGTVVYNGREAYMGMCTVKWDSGRKPIIDNTYYVYNCGNDGLYHLALAEEPAWSLEPPDELGLREQDRQKLQSIRENSARSERNNT</sequence>
<protein>
    <submittedName>
        <fullName evidence="2 3">Uncharacterized protein</fullName>
    </submittedName>
</protein>
<dbReference type="PaxDb" id="55529-EKX35524"/>
<accession>L1IHV2</accession>
<keyword evidence="4" id="KW-1185">Reference proteome</keyword>
<proteinExistence type="predicted"/>
<organism evidence="2">
    <name type="scientific">Guillardia theta (strain CCMP2712)</name>
    <name type="common">Cryptophyte</name>
    <dbReference type="NCBI Taxonomy" id="905079"/>
    <lineage>
        <taxon>Eukaryota</taxon>
        <taxon>Cryptophyceae</taxon>
        <taxon>Pyrenomonadales</taxon>
        <taxon>Geminigeraceae</taxon>
        <taxon>Guillardia</taxon>
    </lineage>
</organism>
<evidence type="ECO:0000256" key="1">
    <source>
        <dbReference type="SAM" id="MobiDB-lite"/>
    </source>
</evidence>
<dbReference type="AlphaFoldDB" id="L1IHV2"/>
<evidence type="ECO:0000313" key="4">
    <source>
        <dbReference type="Proteomes" id="UP000011087"/>
    </source>
</evidence>
<reference evidence="2 4" key="1">
    <citation type="journal article" date="2012" name="Nature">
        <title>Algal genomes reveal evolutionary mosaicism and the fate of nucleomorphs.</title>
        <authorList>
            <consortium name="DOE Joint Genome Institute"/>
            <person name="Curtis B.A."/>
            <person name="Tanifuji G."/>
            <person name="Burki F."/>
            <person name="Gruber A."/>
            <person name="Irimia M."/>
            <person name="Maruyama S."/>
            <person name="Arias M.C."/>
            <person name="Ball S.G."/>
            <person name="Gile G.H."/>
            <person name="Hirakawa Y."/>
            <person name="Hopkins J.F."/>
            <person name="Kuo A."/>
            <person name="Rensing S.A."/>
            <person name="Schmutz J."/>
            <person name="Symeonidi A."/>
            <person name="Elias M."/>
            <person name="Eveleigh R.J."/>
            <person name="Herman E.K."/>
            <person name="Klute M.J."/>
            <person name="Nakayama T."/>
            <person name="Obornik M."/>
            <person name="Reyes-Prieto A."/>
            <person name="Armbrust E.V."/>
            <person name="Aves S.J."/>
            <person name="Beiko R.G."/>
            <person name="Coutinho P."/>
            <person name="Dacks J.B."/>
            <person name="Durnford D.G."/>
            <person name="Fast N.M."/>
            <person name="Green B.R."/>
            <person name="Grisdale C.J."/>
            <person name="Hempel F."/>
            <person name="Henrissat B."/>
            <person name="Hoppner M.P."/>
            <person name="Ishida K."/>
            <person name="Kim E."/>
            <person name="Koreny L."/>
            <person name="Kroth P.G."/>
            <person name="Liu Y."/>
            <person name="Malik S.B."/>
            <person name="Maier U.G."/>
            <person name="McRose D."/>
            <person name="Mock T."/>
            <person name="Neilson J.A."/>
            <person name="Onodera N.T."/>
            <person name="Poole A.M."/>
            <person name="Pritham E.J."/>
            <person name="Richards T.A."/>
            <person name="Rocap G."/>
            <person name="Roy S.W."/>
            <person name="Sarai C."/>
            <person name="Schaack S."/>
            <person name="Shirato S."/>
            <person name="Slamovits C.H."/>
            <person name="Spencer D.F."/>
            <person name="Suzuki S."/>
            <person name="Worden A.Z."/>
            <person name="Zauner S."/>
            <person name="Barry K."/>
            <person name="Bell C."/>
            <person name="Bharti A.K."/>
            <person name="Crow J.A."/>
            <person name="Grimwood J."/>
            <person name="Kramer R."/>
            <person name="Lindquist E."/>
            <person name="Lucas S."/>
            <person name="Salamov A."/>
            <person name="McFadden G.I."/>
            <person name="Lane C.E."/>
            <person name="Keeling P.J."/>
            <person name="Gray M.W."/>
            <person name="Grigoriev I.V."/>
            <person name="Archibald J.M."/>
        </authorList>
    </citation>
    <scope>NUCLEOTIDE SEQUENCE</scope>
    <source>
        <strain evidence="2 4">CCMP2712</strain>
    </source>
</reference>
<dbReference type="EnsemblProtists" id="EKX35524">
    <property type="protein sequence ID" value="EKX35524"/>
    <property type="gene ID" value="GUITHDRAFT_165960"/>
</dbReference>
<dbReference type="GeneID" id="17292236"/>
<feature type="region of interest" description="Disordered" evidence="1">
    <location>
        <begin position="148"/>
        <end position="177"/>
    </location>
</feature>
<reference evidence="4" key="2">
    <citation type="submission" date="2012-11" db="EMBL/GenBank/DDBJ databases">
        <authorList>
            <person name="Kuo A."/>
            <person name="Curtis B.A."/>
            <person name="Tanifuji G."/>
            <person name="Burki F."/>
            <person name="Gruber A."/>
            <person name="Irimia M."/>
            <person name="Maruyama S."/>
            <person name="Arias M.C."/>
            <person name="Ball S.G."/>
            <person name="Gile G.H."/>
            <person name="Hirakawa Y."/>
            <person name="Hopkins J.F."/>
            <person name="Rensing S.A."/>
            <person name="Schmutz J."/>
            <person name="Symeonidi A."/>
            <person name="Elias M."/>
            <person name="Eveleigh R.J."/>
            <person name="Herman E.K."/>
            <person name="Klute M.J."/>
            <person name="Nakayama T."/>
            <person name="Obornik M."/>
            <person name="Reyes-Prieto A."/>
            <person name="Armbrust E.V."/>
            <person name="Aves S.J."/>
            <person name="Beiko R.G."/>
            <person name="Coutinho P."/>
            <person name="Dacks J.B."/>
            <person name="Durnford D.G."/>
            <person name="Fast N.M."/>
            <person name="Green B.R."/>
            <person name="Grisdale C."/>
            <person name="Hempe F."/>
            <person name="Henrissat B."/>
            <person name="Hoppner M.P."/>
            <person name="Ishida K.-I."/>
            <person name="Kim E."/>
            <person name="Koreny L."/>
            <person name="Kroth P.G."/>
            <person name="Liu Y."/>
            <person name="Malik S.-B."/>
            <person name="Maier U.G."/>
            <person name="McRose D."/>
            <person name="Mock T."/>
            <person name="Neilson J.A."/>
            <person name="Onodera N.T."/>
            <person name="Poole A.M."/>
            <person name="Pritham E.J."/>
            <person name="Richards T.A."/>
            <person name="Rocap G."/>
            <person name="Roy S.W."/>
            <person name="Sarai C."/>
            <person name="Schaack S."/>
            <person name="Shirato S."/>
            <person name="Slamovits C.H."/>
            <person name="Spencer D.F."/>
            <person name="Suzuki S."/>
            <person name="Worden A.Z."/>
            <person name="Zauner S."/>
            <person name="Barry K."/>
            <person name="Bell C."/>
            <person name="Bharti A.K."/>
            <person name="Crow J.A."/>
            <person name="Grimwood J."/>
            <person name="Kramer R."/>
            <person name="Lindquist E."/>
            <person name="Lucas S."/>
            <person name="Salamov A."/>
            <person name="McFadden G.I."/>
            <person name="Lane C.E."/>
            <person name="Keeling P.J."/>
            <person name="Gray M.W."/>
            <person name="Grigoriev I.V."/>
            <person name="Archibald J.M."/>
        </authorList>
    </citation>
    <scope>NUCLEOTIDE SEQUENCE</scope>
    <source>
        <strain evidence="4">CCMP2712</strain>
    </source>
</reference>
<dbReference type="RefSeq" id="XP_005822504.1">
    <property type="nucleotide sequence ID" value="XM_005822447.1"/>
</dbReference>
<gene>
    <name evidence="2" type="ORF">GUITHDRAFT_165960</name>
</gene>
<feature type="compositionally biased region" description="Basic and acidic residues" evidence="1">
    <location>
        <begin position="152"/>
        <end position="161"/>
    </location>
</feature>